<proteinExistence type="predicted"/>
<dbReference type="InterPro" id="IPR029035">
    <property type="entry name" value="DHS-like_NAD/FAD-binding_dom"/>
</dbReference>
<protein>
    <recommendedName>
        <fullName evidence="3">SIR2-like domain-containing protein</fullName>
    </recommendedName>
</protein>
<name>A0ABS4S8U7_9BACI</name>
<dbReference type="Proteomes" id="UP001519294">
    <property type="component" value="Unassembled WGS sequence"/>
</dbReference>
<dbReference type="SUPFAM" id="SSF52467">
    <property type="entry name" value="DHS-like NAD/FAD-binding domain"/>
    <property type="match status" value="1"/>
</dbReference>
<gene>
    <name evidence="1" type="ORF">J2Z81_001439</name>
</gene>
<comment type="caution">
    <text evidence="1">The sequence shown here is derived from an EMBL/GenBank/DDBJ whole genome shotgun (WGS) entry which is preliminary data.</text>
</comment>
<dbReference type="Pfam" id="PF13289">
    <property type="entry name" value="SIR2_2"/>
    <property type="match status" value="1"/>
</dbReference>
<evidence type="ECO:0008006" key="3">
    <source>
        <dbReference type="Google" id="ProtNLM"/>
    </source>
</evidence>
<dbReference type="EMBL" id="JAGIKX010000009">
    <property type="protein sequence ID" value="MBP2257491.1"/>
    <property type="molecule type" value="Genomic_DNA"/>
</dbReference>
<evidence type="ECO:0000313" key="1">
    <source>
        <dbReference type="EMBL" id="MBP2257491.1"/>
    </source>
</evidence>
<sequence length="374" mass="43333">MSHVPESLYHYQGDQDIIEGLSINEQKKVISSFIKKQLLTNNLNFLLGSGCSFSAIPSMGDTFKGIKPELKKAAMGKYNDEENDDIEDYLNWLNTAITFLEESNGSKETIKDYHYNFLMTKDALVKSIKIDYEANKSVMDLYIDFYNEIFSVRGNKDYTPVNIFTTNYDLFNEIALEKLNIRYTNGFRGTINRVFDPSEFNYRLVDDMNRYKDKWSIVRKFVKLYKVHGSIDWFYDLGTQKVMQESNSNHDTQNVLIYPTIDKHIETQQTPYSELFREFTINLQKSNSTLIVLGYGFPDQHINQLMSQALSNEDFTLIVFANLGEDKIKAFCDKHKDIKNIHIIGGCFSEGTSFNDGHHFDNIIRYMKGVGIDD</sequence>
<dbReference type="RefSeq" id="WP_226371011.1">
    <property type="nucleotide sequence ID" value="NZ_JAGIKX010000009.1"/>
</dbReference>
<keyword evidence="2" id="KW-1185">Reference proteome</keyword>
<reference evidence="1 2" key="1">
    <citation type="submission" date="2021-03" db="EMBL/GenBank/DDBJ databases">
        <title>Genomic Encyclopedia of Type Strains, Phase IV (KMG-IV): sequencing the most valuable type-strain genomes for metagenomic binning, comparative biology and taxonomic classification.</title>
        <authorList>
            <person name="Goeker M."/>
        </authorList>
    </citation>
    <scope>NUCLEOTIDE SEQUENCE [LARGE SCALE GENOMIC DNA]</scope>
    <source>
        <strain evidence="1 2">DSM 25790</strain>
    </source>
</reference>
<accession>A0ABS4S8U7</accession>
<organism evidence="1 2">
    <name type="scientific">Virgibacillus alimentarius</name>
    <dbReference type="NCBI Taxonomy" id="698769"/>
    <lineage>
        <taxon>Bacteria</taxon>
        <taxon>Bacillati</taxon>
        <taxon>Bacillota</taxon>
        <taxon>Bacilli</taxon>
        <taxon>Bacillales</taxon>
        <taxon>Bacillaceae</taxon>
        <taxon>Virgibacillus</taxon>
    </lineage>
</organism>
<evidence type="ECO:0000313" key="2">
    <source>
        <dbReference type="Proteomes" id="UP001519294"/>
    </source>
</evidence>